<dbReference type="Proteomes" id="UP000580250">
    <property type="component" value="Unassembled WGS sequence"/>
</dbReference>
<comment type="caution">
    <text evidence="1">The sequence shown here is derived from an EMBL/GenBank/DDBJ whole genome shotgun (WGS) entry which is preliminary data.</text>
</comment>
<evidence type="ECO:0000313" key="2">
    <source>
        <dbReference type="Proteomes" id="UP000580250"/>
    </source>
</evidence>
<name>A0A6V7V718_MELEN</name>
<accession>A0A6V7V718</accession>
<protein>
    <submittedName>
        <fullName evidence="1">Uncharacterized protein</fullName>
    </submittedName>
</protein>
<evidence type="ECO:0000313" key="1">
    <source>
        <dbReference type="EMBL" id="CAD2170024.1"/>
    </source>
</evidence>
<gene>
    <name evidence="1" type="ORF">MENT_LOCUS21396</name>
</gene>
<dbReference type="EMBL" id="CAJEWN010000161">
    <property type="protein sequence ID" value="CAD2170024.1"/>
    <property type="molecule type" value="Genomic_DNA"/>
</dbReference>
<sequence>MSIYFIIYFLFYIKFSFEIETKEKLNIKTYKDNKLFGQNNLNPLFKLEGIEIKYLTDLDAVIYYQDNIAENTIFILHPYSIDCTYRIENNYEPLINRGDVDNAQTDDFFMLTVNNPILFTLGIRICLSENDGLENTQLIKITPLFNPIIQWEFTGKEIVFIDYDQQNPVYLNNKSSIIFKIHDTNFELIKLEAFLNSDKPKNFFTKFNRKNEKNKFKKLFVDPAISYRRKQFLGFNEYPNIEICGKMNFNRPKKYLLRIERFGREYCKNKRFNQKFQFELILTNKGINFVIWIVLLSTY</sequence>
<dbReference type="AlphaFoldDB" id="A0A6V7V718"/>
<organism evidence="1 2">
    <name type="scientific">Meloidogyne enterolobii</name>
    <name type="common">Root-knot nematode worm</name>
    <name type="synonym">Meloidogyne mayaguensis</name>
    <dbReference type="NCBI Taxonomy" id="390850"/>
    <lineage>
        <taxon>Eukaryota</taxon>
        <taxon>Metazoa</taxon>
        <taxon>Ecdysozoa</taxon>
        <taxon>Nematoda</taxon>
        <taxon>Chromadorea</taxon>
        <taxon>Rhabditida</taxon>
        <taxon>Tylenchina</taxon>
        <taxon>Tylenchomorpha</taxon>
        <taxon>Tylenchoidea</taxon>
        <taxon>Meloidogynidae</taxon>
        <taxon>Meloidogyninae</taxon>
        <taxon>Meloidogyne</taxon>
    </lineage>
</organism>
<proteinExistence type="predicted"/>
<reference evidence="1 2" key="1">
    <citation type="submission" date="2020-08" db="EMBL/GenBank/DDBJ databases">
        <authorList>
            <person name="Koutsovoulos G."/>
            <person name="Danchin GJ E."/>
        </authorList>
    </citation>
    <scope>NUCLEOTIDE SEQUENCE [LARGE SCALE GENOMIC DNA]</scope>
</reference>